<feature type="domain" description="Fibronectin type-III" evidence="10">
    <location>
        <begin position="3522"/>
        <end position="3622"/>
    </location>
</feature>
<dbReference type="Proteomes" id="UP001164746">
    <property type="component" value="Chromosome 11"/>
</dbReference>
<dbReference type="EMBL" id="CP111022">
    <property type="protein sequence ID" value="WAR18236.1"/>
    <property type="molecule type" value="Genomic_DNA"/>
</dbReference>
<dbReference type="InterPro" id="IPR036116">
    <property type="entry name" value="FN3_sf"/>
</dbReference>
<dbReference type="InterPro" id="IPR002049">
    <property type="entry name" value="LE_dom"/>
</dbReference>
<evidence type="ECO:0000256" key="7">
    <source>
        <dbReference type="SAM" id="Phobius"/>
    </source>
</evidence>
<feature type="domain" description="Fibronectin type-III" evidence="10">
    <location>
        <begin position="4103"/>
        <end position="4194"/>
    </location>
</feature>
<evidence type="ECO:0000313" key="13">
    <source>
        <dbReference type="Proteomes" id="UP001164746"/>
    </source>
</evidence>
<feature type="domain" description="Laminin EGF-like" evidence="9">
    <location>
        <begin position="581"/>
        <end position="633"/>
    </location>
</feature>
<gene>
    <name evidence="12" type="ORF">MAR_000074</name>
</gene>
<dbReference type="SMART" id="SM00136">
    <property type="entry name" value="LamNT"/>
    <property type="match status" value="1"/>
</dbReference>
<feature type="domain" description="Fibronectin type-III" evidence="10">
    <location>
        <begin position="2030"/>
        <end position="2117"/>
    </location>
</feature>
<feature type="domain" description="Fibronectin type-III" evidence="10">
    <location>
        <begin position="4282"/>
        <end position="4386"/>
    </location>
</feature>
<reference evidence="12" key="1">
    <citation type="submission" date="2022-11" db="EMBL/GenBank/DDBJ databases">
        <title>Centuries of genome instability and evolution in soft-shell clam transmissible cancer (bioRxiv).</title>
        <authorList>
            <person name="Hart S.F.M."/>
            <person name="Yonemitsu M.A."/>
            <person name="Giersch R.M."/>
            <person name="Beal B.F."/>
            <person name="Arriagada G."/>
            <person name="Davis B.W."/>
            <person name="Ostrander E.A."/>
            <person name="Goff S.P."/>
            <person name="Metzger M.J."/>
        </authorList>
    </citation>
    <scope>NUCLEOTIDE SEQUENCE</scope>
    <source>
        <strain evidence="12">MELC-2E11</strain>
        <tissue evidence="12">Siphon/mantle</tissue>
    </source>
</reference>
<feature type="domain" description="Laminin EGF-like" evidence="9">
    <location>
        <begin position="681"/>
        <end position="732"/>
    </location>
</feature>
<dbReference type="Pfam" id="PF00053">
    <property type="entry name" value="EGF_laminin"/>
    <property type="match status" value="9"/>
</dbReference>
<feature type="domain" description="Fibronectin type-III" evidence="10">
    <location>
        <begin position="1223"/>
        <end position="1319"/>
    </location>
</feature>
<feature type="domain" description="Laminin G" evidence="8">
    <location>
        <begin position="1370"/>
        <end position="1542"/>
    </location>
</feature>
<dbReference type="InterPro" id="IPR008211">
    <property type="entry name" value="Laminin_N"/>
</dbReference>
<dbReference type="InterPro" id="IPR050713">
    <property type="entry name" value="RTP_Phos/Ushers"/>
</dbReference>
<dbReference type="Gene3D" id="2.10.25.10">
    <property type="entry name" value="Laminin"/>
    <property type="match status" value="9"/>
</dbReference>
<name>A0ABY7FG74_MYAAR</name>
<dbReference type="Gene3D" id="2.60.40.10">
    <property type="entry name" value="Immunoglobulins"/>
    <property type="match status" value="26"/>
</dbReference>
<feature type="domain" description="Laminin EGF-like" evidence="9">
    <location>
        <begin position="786"/>
        <end position="843"/>
    </location>
</feature>
<accession>A0ABY7FG74</accession>
<feature type="non-terminal residue" evidence="12">
    <location>
        <position position="1"/>
    </location>
</feature>
<feature type="domain" description="Fibronectin type-III" evidence="10">
    <location>
        <begin position="1039"/>
        <end position="1134"/>
    </location>
</feature>
<dbReference type="SMART" id="SM00060">
    <property type="entry name" value="FN3"/>
    <property type="match status" value="29"/>
</dbReference>
<dbReference type="Gene3D" id="2.60.120.200">
    <property type="match status" value="2"/>
</dbReference>
<feature type="disulfide bond" evidence="5">
    <location>
        <begin position="655"/>
        <end position="664"/>
    </location>
</feature>
<feature type="region of interest" description="Disordered" evidence="6">
    <location>
        <begin position="4758"/>
        <end position="4780"/>
    </location>
</feature>
<keyword evidence="4 5" id="KW-0424">Laminin EGF-like domain</keyword>
<feature type="domain" description="Fibronectin type-III" evidence="10">
    <location>
        <begin position="1934"/>
        <end position="2029"/>
    </location>
</feature>
<dbReference type="CDD" id="cd00063">
    <property type="entry name" value="FN3"/>
    <property type="match status" value="23"/>
</dbReference>
<evidence type="ECO:0000256" key="1">
    <source>
        <dbReference type="ARBA" id="ARBA00004316"/>
    </source>
</evidence>
<feature type="domain" description="Fibronectin type-III" evidence="10">
    <location>
        <begin position="2633"/>
        <end position="2725"/>
    </location>
</feature>
<dbReference type="Pfam" id="PF02210">
    <property type="entry name" value="Laminin_G_2"/>
    <property type="match status" value="2"/>
</dbReference>
<feature type="domain" description="Fibronectin type-III" evidence="10">
    <location>
        <begin position="4198"/>
        <end position="4275"/>
    </location>
</feature>
<dbReference type="PROSITE" id="PS50027">
    <property type="entry name" value="EGF_LAM_2"/>
    <property type="match status" value="7"/>
</dbReference>
<feature type="domain" description="Fibronectin type-III" evidence="10">
    <location>
        <begin position="3922"/>
        <end position="4011"/>
    </location>
</feature>
<evidence type="ECO:0000256" key="4">
    <source>
        <dbReference type="ARBA" id="ARBA00023292"/>
    </source>
</evidence>
<feature type="domain" description="Fibronectin type-III" evidence="10">
    <location>
        <begin position="1843"/>
        <end position="1933"/>
    </location>
</feature>
<dbReference type="SUPFAM" id="SSF49265">
    <property type="entry name" value="Fibronectin type III"/>
    <property type="match status" value="20"/>
</dbReference>
<feature type="transmembrane region" description="Helical" evidence="7">
    <location>
        <begin position="4673"/>
        <end position="4695"/>
    </location>
</feature>
<keyword evidence="7" id="KW-0472">Membrane</keyword>
<feature type="disulfide bond" evidence="5">
    <location>
        <begin position="703"/>
        <end position="712"/>
    </location>
</feature>
<feature type="domain" description="Fibronectin type-III" evidence="10">
    <location>
        <begin position="4457"/>
        <end position="4562"/>
    </location>
</feature>
<proteinExistence type="predicted"/>
<feature type="disulfide bond" evidence="5">
    <location>
        <begin position="815"/>
        <end position="824"/>
    </location>
</feature>
<dbReference type="SMART" id="SM00180">
    <property type="entry name" value="EGF_Lam"/>
    <property type="match status" value="10"/>
</dbReference>
<dbReference type="InterPro" id="IPR003961">
    <property type="entry name" value="FN3_dom"/>
</dbReference>
<dbReference type="PROSITE" id="PS50025">
    <property type="entry name" value="LAM_G_DOMAIN"/>
    <property type="match status" value="2"/>
</dbReference>
<feature type="domain" description="Fibronectin type-III" evidence="10">
    <location>
        <begin position="3335"/>
        <end position="3428"/>
    </location>
</feature>
<feature type="disulfide bond" evidence="5">
    <location>
        <begin position="634"/>
        <end position="646"/>
    </location>
</feature>
<sequence>CQTNQNVRPFPPLFNAGYYRPVLTEPSQGTCGVQERSAYCKSSIFPMSVDTCNQDFCVQQCPGRSEMPTYLNLLVQTTGFSNCVFLDTINTRPGSAFQSASTSFIANGPICFVTPSVTPNLPSSQEFTISLWIWQKRDNNGTLIQKISKTTGEIVFELNVRLAHLNFVYLGDSGGLLTVTFPDIIPPETWTYIALQFLGRLQDFRFYEVTLTNREIAADYSGLFPVLRVQSSCRCPASHPRVKPLEVHYCIKNGEPDNTKDHELRLKGEAHPLQYVNDGDANSIWISDFMNQVNLVLDLGDEFQVFFVVLLFYSPLPMAVEIQRKPDNVSGQWLTWQQFASDCPLYFSAVNNGPLPTPTSTNCLKINQSPPDYSKGNITFNILNPEPVPRPGYNDFYDTPELYRCECHGHAATCNHTELPYQCNCLPESHTQGRQCGECMPLYNNKPFRRGTQTDAFDCQPCECYSHANECVYDPALDPFPDEHYTGGGGKCMSCQHNTEGRWCDRCIMGWYRPTGKSMYAEDVCSSCDCFPLGVKDLQMDCAKEGGQCECKQNVEGRRCDMCRPGFYNLTLDNPQGCQNCDCHPTGSQDGNVTCSTAEGQCVCKANVRGLKCDSCQYGFFHMTEDNLSGCEPCNCNPFGSTNQFCEPETGQCQCKQHVTSRQCNECEDGYYAFESGCLQCECNMMGSIPPGSCDKFTGQCPCKDNVEGLKCDTCKDETFGFGNLLDVGCQDCTCNPAGTVNGSMLCNKESGDCVCKSNVQGASCNQCKGNTWGLSLEHEEGCIPCECDPSGTQLGDQLSTENLACNQNTGQCSCLTNRIGQKCDDCLNGYYVSKEAGGGCMNCDCDAKGTLPLTNCNTKTGQCECRGGDSGVTGIQCNECLPGYYKFDGRQGSCSDCGCDLAGSLNYTCDPFDGQCVCKEFTWKRRCDRCVTGSSFLDASNPYGCSTAPDQQPRPTHEALSSTSLRLTWKGPDYPNGVIESYKVYRNDTLIFVLLGDERTVVDENLMPYRIYSYVVEATNAFGSVRSAPISFLTPAGSPYGVVVLNVSNIQAKSAAFSWNPPSIMNGPLLKYILYSTDNDTKTTHWQGQALRVTLQSLVPFTRYVFNVDTCTTGGCLVSEPVTFPTMSAVPEGMAPPVIMAGAIGPDGLRNPPETRIFHPSGQYNPRPTKSPEENALTPPAREYILSGLVPFTLYEFQVLAENSAGKAASAWVSGRTGATDPLFTPAPIVVGISPFSLNISWYAPTDHQVYYYMKTDLMVNPFAPPSIWVQVYKGGPEKMFYVLSGLSPYSEHTVKTEACNAVGCVNSTESVGRTNQDYPEGLEKPLVDGLNSSAMTIIWSPPSFPNGPQPVYTVQKTIPALSYPPQVISGTRFPGGGYYLFPPETIPQNVDFTGIRFWFRTRNLNGLLLFAASEGRQDEFITLQFKQGRPWFLFDPEGCASFVYTTNDEGMRYNDNVWHELVAWRDENLAHISIDNFWEGTRETSCNKGTIIGPNTGVYVGGLPADFEIMQQKYPVEVWKSLNWNEAIHNELAFLNWEGCPINLDKGIHFMGQGFARFPSTTSVIGQRKTIKISFRTQMHTGIIFFMHGGTGIYIYCAMVNGALHFEFANGILVGSVTFNRPDVNFCDSQWYHITLEKNEQQAMITVEDIGTEATGDPNVSLNVLTSSEFHIGGVPINSEAHKFIINNKVSVPMAAFGGCIRNLEFDVGRDLDFLVNSIEVSNVNMDGCPPYHQHEDQCKDDLITQVYNGTELDAVDNGLHSYTDYLYRVLATNNAGSGKSPWGYGRTKEGSPVGVTPPYEVKHYSGFLVKFKWLAPVSTSGLLTQFVIKAYNMDNVTIDPVEALITNTGESGPNHIYVTWEPPLAPNGLLTGYFLYMDNTLVYQGGGHSLNITNELREYTSYVFYLKACTQVGCTQGPSATLSTAQLAPLYVKPPKLFSLGTSSVDVTWETPEQLNGVLERYILYLSTIPNLRGNAVYNSSDFFLDYTITELIAGKTYFISLAACTGGGCTVSKPSNITTAESAPSLVTPPTVTSPSPSQLHVEWTLPGLPNGEIVRFDLFHNERPVYSGLRMYYDIGGLLPYSLHAFRIVACTRKGCSSSVQVKARTMESQPEGFVTMEMEVDDARTISVKWTLPEKPNGNMFFDIYVEGMFYNDIEVWDYSTEFDRQSMHRSQTYNEWMVVGPLIPMSTYTVQVNASNTVGYILSNTLSADMPPGSPDGVKPPDLLSQTPTTITATWVPVGRENSMDAALYILQFREKTEGAIIEELVTENSNGMTQSDWVTATTRQDRPAGFRAPTVVGTGPRYIDIVWTLPITPNGILTEYQVYQNGQFWETTPSNTTLLRADKLMPYTYYTFVVEVPAPLAVSNTPASIDIHWQPPELPNGVISLYTLEKRLAGKVDITTIVSVAADSELRFVDQDRSISPFEEYEYRIIVSNGAGEGTSPWTSVTTMSSRPAGIMPPTIKILGPTVMNVSWQPPLQPNGIIEFYTIRLPEPSREIRNLTALSVIFNDLIAYTEYSVTVTACTSGGCTQSYPVNVRTHATVPEGQDPPEATPVSQSMISLVWHWPSKPNGPNIKFELSRKLLRQPLDRLPMFAMYRYRVTVYNDIGLLTSDPTPEVMTFGGFPRRAATVTATAISHQIVSVSWVTPSEVDLQGAVTQYKVVLHSPSSNHTQTLGPALDMTTFPDLTPNTQYTALVTITINGGAYITSDPVYVTTLDGAPEGIDTPTLSIVSESAIRVSWMAPKTPNGAITGYNIFNNGEKIETGLKMPGSYVLTGLRPYMVYEIRLEVCTVFDCVKSARVLGSTLEALPQSMAAPRVLPLDPHQITVMWQAPIQPNGIILRYDLWRRTIKQCSEIPVTTISPELTKCTYVQCGILQNLCGSTCYSGAKVCCDGVLHEARSGYQCCGREYASMASPNDICCGGVFFTYRQDHACCNGRYDLVRLGEICCPDNTEDRVAIGTGDACCGTVPYLMNGSQVCCNGKLYESHGGQCCGGSMVTKEMVCCGGPMEGQAYTPHEGMFCCGQAYIPEDSSLCCTSDTGHIKVHRYSSPADMISANEKCCGLELISKGLSCCNFVGYNPVFQFCADISSQNSGCGSGTVCSRTMKDTAFCDMCDFDPYTYMCGSITGYHSNIPTPAPRVPSDDCVVSVEKIYTGMNTDFLDDGLKPFSLYEYAVSVVNSAGTTQTDYTRIKSLQAPPEGLPTPNATLDPRQLYMIFLTWRPPLQPNGEILRFILVRDGIELYRGLDLAYTDDTTILPYRSYTYILTACTIAGCVDSPSITVATAQAAPEGVQPPRLQVVNSTALRVVWSPPDISNGIIHMYMVHFMGENLDMVIVRSATSVDIYWTPPTQPNGIVTFYALVRVESKNEIRVFLGEDFHATDYSLVPGKTYMYFITVGTQAGNRSSETTSVTMPDNTPTGIPLPENVTVMSATEIFAEWRGIPPENGIIDQYRVLLNAGRDTAVDRGVGLETSVMITGLMPFTEYNVRVQACLMGVPNGCGTGPGVTVKTFEAAPANMPAPMVESTAPDVVNVYWDTPLHPNGVIRQYLVYYRLAGTNVELLINRVGHTEDKTYHIRHAGSDLSPYTQYEYKIVAGNSQGDVSSPWTLVRTKAAPPKGLTLPLITVTGAYSVQLRWVPPTQQNGEISMYKIMYKKVVNDPTIPDSIQTITVPGVTIHTSISGLQPFSEYKLMLQAFNSAGNISSTWTTFKTGESSPAGLGSFDIERMENGLAVILRWGPPVQPNGIITTYRIYVQESSVAVFQGLNREFELRRLEPFHEYSVQLEACTTAGCTYNFVQKFYTAETAPESQPSPMMGEVTATSAVITWTRPARANGRITVFEVYRKANARIQKRAISDPVVVHREFNTDADTFTYTDTNFQPFTEYQYSIKAVNSQGFTISPWQSLFTDQAPPGGVLPPQVTPVPNIIDSVVVTWATPDRPNGIIQSYSLQRNKSTPWSFTALEEKTFTDTGLYAFTFYSYTITACSGGGCTNSLPTVIRTKESAPLKVLSPTLFAENSTSIRASWQRPQILTGEISAYQLYKDGLVVYEGMDLQYTVTGLVPFRDYTFKLTACTTGGCTDSGEVTGSPQDDVPQGMAPPILNVMSSSAIEVTWKEPDFPNGEITSYDVRRNDRLVYTESVSISGTLRTTYTDYNLNPGMEYAYVVVARNRKGSVESLVSLARTWASSPSGLDPPSLSAVSATSMQVSWEVPANPNGVIKNYTIFRDGQLNYIVPGLQFWTEYTFRVQACTDRGCSLSIGATGRTLPSRPEEQAPPSLLPLANQNGAHSGVLVEWDQPLKPNGLIGRFELYRREVINMPSGISYANMRMVYNGSSRSFTDRSSDLLPFTLYEYSVMGVNGVGKVSSLWSQVTTKEAPPDTVPAPLILETKPSSVKVQITPPTIPNGVVRYYNVLANDTLNYAITVQACTAGGCTTSPRVMVQTGSSRPSGQEPVKMLGVNMTVVRLGWQHPISPNGVIRRFSLHQRRACPPTPQPFQQPCNPGDPTSVYEGMYIEKVVPGLTPYTAYEFQIQSVNDAGASDFPVWIRVETTTDAPVYVKYPLLAKNGSLAVVDWSSSFVLNSRLQEYSIIMQDKIVYTGITSKHSIDRVNPLEKLLFTIKVLTDTGEAESPVIVFDPTASGNVGTTPALVGTTEMVTQEEQFFEEVWFIALMAVLGVLFLLVLLGCCIRHCGSSNTYIRERLPLQMRQQKQPFTFMIDPNTGSLVALEESPDGRHDKSGYYSGSITNGMTNPAYTHPHKHKGQGSFGHSSDSLFDDDIEEDDDDYIWDKNPDSGLVSNYDSESLETPSYSVSKEHTFLNGSVDLHVDNGAIIGYDHAVVAARKFQAIQGYFCVPNLVISPHRNIPYFDVVEYLITL</sequence>
<dbReference type="PROSITE" id="PS50853">
    <property type="entry name" value="FN3"/>
    <property type="match status" value="23"/>
</dbReference>
<comment type="caution">
    <text evidence="5">Lacks conserved residue(s) required for the propagation of feature annotation.</text>
</comment>
<dbReference type="PROSITE" id="PS01248">
    <property type="entry name" value="EGF_LAM_1"/>
    <property type="match status" value="2"/>
</dbReference>
<feature type="disulfide bond" evidence="5">
    <location>
        <begin position="604"/>
        <end position="613"/>
    </location>
</feature>
<evidence type="ECO:0000313" key="12">
    <source>
        <dbReference type="EMBL" id="WAR18236.1"/>
    </source>
</evidence>
<protein>
    <submittedName>
        <fullName evidence="12">USH2A-like protein</fullName>
    </submittedName>
</protein>
<dbReference type="CDD" id="cd00110">
    <property type="entry name" value="LamG"/>
    <property type="match status" value="2"/>
</dbReference>
<feature type="domain" description="Fibronectin type-III" evidence="10">
    <location>
        <begin position="950"/>
        <end position="1038"/>
    </location>
</feature>
<feature type="domain" description="Fibronectin type-III" evidence="10">
    <location>
        <begin position="3429"/>
        <end position="3521"/>
    </location>
</feature>
<feature type="disulfide bond" evidence="5">
    <location>
        <begin position="551"/>
        <end position="560"/>
    </location>
</feature>
<dbReference type="PROSITE" id="PS51117">
    <property type="entry name" value="LAMININ_NTER"/>
    <property type="match status" value="1"/>
</dbReference>
<evidence type="ECO:0000256" key="2">
    <source>
        <dbReference type="ARBA" id="ARBA00023157"/>
    </source>
</evidence>
<feature type="domain" description="Laminin EGF-like" evidence="9">
    <location>
        <begin position="733"/>
        <end position="785"/>
    </location>
</feature>
<keyword evidence="13" id="KW-1185">Reference proteome</keyword>
<dbReference type="InterPro" id="IPR001791">
    <property type="entry name" value="Laminin_G"/>
</dbReference>
<evidence type="ECO:0000256" key="3">
    <source>
        <dbReference type="ARBA" id="ARBA00023273"/>
    </source>
</evidence>
<evidence type="ECO:0000259" key="10">
    <source>
        <dbReference type="PROSITE" id="PS50853"/>
    </source>
</evidence>
<feature type="domain" description="Fibronectin type-III" evidence="10">
    <location>
        <begin position="4015"/>
        <end position="4098"/>
    </location>
</feature>
<dbReference type="InterPro" id="IPR008979">
    <property type="entry name" value="Galactose-bd-like_sf"/>
</dbReference>
<keyword evidence="2 5" id="KW-1015">Disulfide bond</keyword>
<dbReference type="PANTHER" id="PTHR46957:SF7">
    <property type="entry name" value="USHERIN"/>
    <property type="match status" value="1"/>
</dbReference>
<feature type="domain" description="Fibronectin type-III" evidence="10">
    <location>
        <begin position="2364"/>
        <end position="2461"/>
    </location>
</feature>
<evidence type="ECO:0000256" key="6">
    <source>
        <dbReference type="SAM" id="MobiDB-lite"/>
    </source>
</evidence>
<feature type="domain" description="Laminin N-terminal" evidence="11">
    <location>
        <begin position="202"/>
        <end position="453"/>
    </location>
</feature>
<dbReference type="InterPro" id="IPR013783">
    <property type="entry name" value="Ig-like_fold"/>
</dbReference>
<feature type="domain" description="Fibronectin type-III" evidence="10">
    <location>
        <begin position="3210"/>
        <end position="3298"/>
    </location>
</feature>
<dbReference type="SUPFAM" id="SSF49899">
    <property type="entry name" value="Concanavalin A-like lectins/glucanases"/>
    <property type="match status" value="3"/>
</dbReference>
<feature type="domain" description="Laminin EGF-like" evidence="9">
    <location>
        <begin position="528"/>
        <end position="580"/>
    </location>
</feature>
<feature type="domain" description="Laminin G" evidence="8">
    <location>
        <begin position="1547"/>
        <end position="1731"/>
    </location>
</feature>
<feature type="domain" description="Fibronectin type-III" evidence="10">
    <location>
        <begin position="2462"/>
        <end position="2552"/>
    </location>
</feature>
<feature type="domain" description="Laminin EGF-like" evidence="9">
    <location>
        <begin position="634"/>
        <end position="680"/>
    </location>
</feature>
<dbReference type="PRINTS" id="PR00011">
    <property type="entry name" value="EGFLAMININ"/>
</dbReference>
<dbReference type="InterPro" id="IPR013320">
    <property type="entry name" value="ConA-like_dom_sf"/>
</dbReference>
<feature type="disulfide bond" evidence="5">
    <location>
        <begin position="756"/>
        <end position="765"/>
    </location>
</feature>
<dbReference type="Pfam" id="PF00055">
    <property type="entry name" value="Laminin_N"/>
    <property type="match status" value="1"/>
</dbReference>
<dbReference type="CDD" id="cd00055">
    <property type="entry name" value="EGF_Lam"/>
    <property type="match status" value="10"/>
</dbReference>
<feature type="domain" description="Fibronectin type-III" evidence="10">
    <location>
        <begin position="2726"/>
        <end position="2818"/>
    </location>
</feature>
<comment type="subcellular location">
    <subcellularLocation>
        <location evidence="1">Cell projection</location>
    </subcellularLocation>
</comment>
<keyword evidence="3" id="KW-0966">Cell projection</keyword>
<feature type="domain" description="Fibronectin type-III" evidence="10">
    <location>
        <begin position="3726"/>
        <end position="3813"/>
    </location>
</feature>
<feature type="domain" description="Laminin EGF-like" evidence="9">
    <location>
        <begin position="844"/>
        <end position="897"/>
    </location>
</feature>
<evidence type="ECO:0000259" key="11">
    <source>
        <dbReference type="PROSITE" id="PS51117"/>
    </source>
</evidence>
<dbReference type="PANTHER" id="PTHR46957">
    <property type="entry name" value="CYTOKINE RECEPTOR"/>
    <property type="match status" value="1"/>
</dbReference>
<feature type="domain" description="Fibronectin type-III" evidence="10">
    <location>
        <begin position="3623"/>
        <end position="3725"/>
    </location>
</feature>
<dbReference type="Pfam" id="PF00041">
    <property type="entry name" value="fn3"/>
    <property type="match status" value="14"/>
</dbReference>
<dbReference type="SUPFAM" id="SSF49785">
    <property type="entry name" value="Galactose-binding domain-like"/>
    <property type="match status" value="1"/>
</dbReference>
<feature type="disulfide bond" evidence="5">
    <location>
        <begin position="881"/>
        <end position="895"/>
    </location>
</feature>
<feature type="disulfide bond" evidence="5">
    <location>
        <begin position="827"/>
        <end position="841"/>
    </location>
</feature>
<evidence type="ECO:0000256" key="5">
    <source>
        <dbReference type="PROSITE-ProRule" id="PRU00460"/>
    </source>
</evidence>
<evidence type="ECO:0000259" key="8">
    <source>
        <dbReference type="PROSITE" id="PS50025"/>
    </source>
</evidence>
<dbReference type="SMART" id="SM00282">
    <property type="entry name" value="LamG"/>
    <property type="match status" value="2"/>
</dbReference>
<keyword evidence="7" id="KW-0812">Transmembrane</keyword>
<organism evidence="12 13">
    <name type="scientific">Mya arenaria</name>
    <name type="common">Soft-shell clam</name>
    <dbReference type="NCBI Taxonomy" id="6604"/>
    <lineage>
        <taxon>Eukaryota</taxon>
        <taxon>Metazoa</taxon>
        <taxon>Spiralia</taxon>
        <taxon>Lophotrochozoa</taxon>
        <taxon>Mollusca</taxon>
        <taxon>Bivalvia</taxon>
        <taxon>Autobranchia</taxon>
        <taxon>Heteroconchia</taxon>
        <taxon>Euheterodonta</taxon>
        <taxon>Imparidentia</taxon>
        <taxon>Neoheterodontei</taxon>
        <taxon>Myida</taxon>
        <taxon>Myoidea</taxon>
        <taxon>Myidae</taxon>
        <taxon>Mya</taxon>
    </lineage>
</organism>
<dbReference type="SUPFAM" id="SSF57196">
    <property type="entry name" value="EGF/Laminin"/>
    <property type="match status" value="7"/>
</dbReference>
<keyword evidence="7" id="KW-1133">Transmembrane helix</keyword>
<dbReference type="Gene3D" id="2.60.120.260">
    <property type="entry name" value="Galactose-binding domain-like"/>
    <property type="match status" value="1"/>
</dbReference>
<feature type="domain" description="Fibronectin type-III" evidence="10">
    <location>
        <begin position="3815"/>
        <end position="3921"/>
    </location>
</feature>
<evidence type="ECO:0000259" key="9">
    <source>
        <dbReference type="PROSITE" id="PS50027"/>
    </source>
</evidence>
<feature type="disulfide bond" evidence="5">
    <location>
        <begin position="636"/>
        <end position="653"/>
    </location>
</feature>